<dbReference type="SUPFAM" id="SSF50129">
    <property type="entry name" value="GroES-like"/>
    <property type="match status" value="1"/>
</dbReference>
<proteinExistence type="predicted"/>
<feature type="domain" description="Enoyl reductase (ER)" evidence="1">
    <location>
        <begin position="11"/>
        <end position="324"/>
    </location>
</feature>
<dbReference type="PANTHER" id="PTHR43677:SF4">
    <property type="entry name" value="QUINONE OXIDOREDUCTASE-LIKE PROTEIN 2"/>
    <property type="match status" value="1"/>
</dbReference>
<gene>
    <name evidence="2" type="ORF">SAMN05421642_109172</name>
</gene>
<dbReference type="SMART" id="SM00829">
    <property type="entry name" value="PKS_ER"/>
    <property type="match status" value="1"/>
</dbReference>
<dbReference type="GO" id="GO:0016491">
    <property type="term" value="F:oxidoreductase activity"/>
    <property type="evidence" value="ECO:0007669"/>
    <property type="project" value="InterPro"/>
</dbReference>
<dbReference type="Pfam" id="PF00107">
    <property type="entry name" value="ADH_zinc_N"/>
    <property type="match status" value="1"/>
</dbReference>
<dbReference type="InterPro" id="IPR013149">
    <property type="entry name" value="ADH-like_C"/>
</dbReference>
<dbReference type="InterPro" id="IPR036291">
    <property type="entry name" value="NAD(P)-bd_dom_sf"/>
</dbReference>
<dbReference type="AlphaFoldDB" id="A0A239K009"/>
<dbReference type="InterPro" id="IPR020843">
    <property type="entry name" value="ER"/>
</dbReference>
<name>A0A239K009_9NOCA</name>
<dbReference type="CDD" id="cd08241">
    <property type="entry name" value="QOR1"/>
    <property type="match status" value="1"/>
</dbReference>
<dbReference type="Proteomes" id="UP000198327">
    <property type="component" value="Unassembled WGS sequence"/>
</dbReference>
<dbReference type="EMBL" id="FZOW01000009">
    <property type="protein sequence ID" value="SNT11365.1"/>
    <property type="molecule type" value="Genomic_DNA"/>
</dbReference>
<keyword evidence="3" id="KW-1185">Reference proteome</keyword>
<protein>
    <submittedName>
        <fullName evidence="2">NADPH2:quinone reductase</fullName>
    </submittedName>
</protein>
<evidence type="ECO:0000259" key="1">
    <source>
        <dbReference type="SMART" id="SM00829"/>
    </source>
</evidence>
<dbReference type="Gene3D" id="3.40.50.720">
    <property type="entry name" value="NAD(P)-binding Rossmann-like Domain"/>
    <property type="match status" value="1"/>
</dbReference>
<accession>A0A239K009</accession>
<sequence length="326" mass="34577">MRAIVVDRLDGPQSVRVQDIPEPVGAHPRADGARLLIDVRAAGLSFIDALQTRGGYQNGVPVPFVCGSEFAGVVLESPTESRFAPGDRVGGIVWNGAVAERALALPEYTVLLPDTMSFTQGASLYMNYATSWYAYYRAQVRPGEIVLVHGAAGGVGTAALDLASSFGARVIAVVSSEEKADMARSAGAHEVVRSDSDWLDETRALTDGRGVHVVIDPVGGDRFTDSLRALRQGGRLVVVGFTGGFIPTVKVNRLLHRNLTVTGITMDNMETEYPGTLTMVRDAVEKLAHDGAIAPVVGRIFAFGDTADALDALESRSATGKIVVEI</sequence>
<dbReference type="PANTHER" id="PTHR43677">
    <property type="entry name" value="SHORT-CHAIN DEHYDROGENASE/REDUCTASE"/>
    <property type="match status" value="1"/>
</dbReference>
<dbReference type="InterPro" id="IPR013154">
    <property type="entry name" value="ADH-like_N"/>
</dbReference>
<dbReference type="SUPFAM" id="SSF51735">
    <property type="entry name" value="NAD(P)-binding Rossmann-fold domains"/>
    <property type="match status" value="1"/>
</dbReference>
<evidence type="ECO:0000313" key="3">
    <source>
        <dbReference type="Proteomes" id="UP000198327"/>
    </source>
</evidence>
<dbReference type="InterPro" id="IPR051397">
    <property type="entry name" value="Zn-ADH-like_protein"/>
</dbReference>
<evidence type="ECO:0000313" key="2">
    <source>
        <dbReference type="EMBL" id="SNT11365.1"/>
    </source>
</evidence>
<reference evidence="3" key="1">
    <citation type="submission" date="2017-06" db="EMBL/GenBank/DDBJ databases">
        <authorList>
            <person name="Varghese N."/>
            <person name="Submissions S."/>
        </authorList>
    </citation>
    <scope>NUCLEOTIDE SEQUENCE [LARGE SCALE GENOMIC DNA]</scope>
    <source>
        <strain evidence="3">JCM 23211</strain>
    </source>
</reference>
<organism evidence="2 3">
    <name type="scientific">Rhodococcoides kyotonense</name>
    <dbReference type="NCBI Taxonomy" id="398843"/>
    <lineage>
        <taxon>Bacteria</taxon>
        <taxon>Bacillati</taxon>
        <taxon>Actinomycetota</taxon>
        <taxon>Actinomycetes</taxon>
        <taxon>Mycobacteriales</taxon>
        <taxon>Nocardiaceae</taxon>
        <taxon>Rhodococcoides</taxon>
    </lineage>
</organism>
<dbReference type="RefSeq" id="WP_089248142.1">
    <property type="nucleotide sequence ID" value="NZ_FZOW01000009.1"/>
</dbReference>
<dbReference type="Pfam" id="PF08240">
    <property type="entry name" value="ADH_N"/>
    <property type="match status" value="1"/>
</dbReference>
<dbReference type="OrthoDB" id="4190732at2"/>
<dbReference type="InterPro" id="IPR011032">
    <property type="entry name" value="GroES-like_sf"/>
</dbReference>
<dbReference type="Gene3D" id="3.90.180.10">
    <property type="entry name" value="Medium-chain alcohol dehydrogenases, catalytic domain"/>
    <property type="match status" value="1"/>
</dbReference>